<dbReference type="RefSeq" id="WP_310891747.1">
    <property type="nucleotide sequence ID" value="NZ_BAAAGR010000002.1"/>
</dbReference>
<dbReference type="SMART" id="SM01005">
    <property type="entry name" value="Ala_racemase_C"/>
    <property type="match status" value="1"/>
</dbReference>
<name>A0AAJ2HJY3_9MICO</name>
<dbReference type="Pfam" id="PF00842">
    <property type="entry name" value="Ala_racemase_C"/>
    <property type="match status" value="1"/>
</dbReference>
<sequence length="222" mass="23764">MSPVARIRIDALRDNVRRAPLADAVLDLRWDAWGHGAASVSTALRPLGLQAVRADPATVADLAELGIRVVDAREREDDLVDARRLYGLTGTTTPVMRMSGTVLGTKTLRRGEGVSYGYRYRAPEDTRIALVSGGYGQGLVRALGGVAEVSIAGRACPILGRVAMDVCVVDIGDAAVTRGETVWFFGDETEGHPSLREWSRVTGMDVAELTAAVGAHARRIIE</sequence>
<keyword evidence="3" id="KW-0413">Isomerase</keyword>
<accession>A0AAJ2HJY3</accession>
<dbReference type="Proteomes" id="UP001183582">
    <property type="component" value="Unassembled WGS sequence"/>
</dbReference>
<dbReference type="Gene3D" id="2.40.37.10">
    <property type="entry name" value="Lyase, Ornithine Decarboxylase, Chain A, domain 1"/>
    <property type="match status" value="1"/>
</dbReference>
<dbReference type="SUPFAM" id="SSF50621">
    <property type="entry name" value="Alanine racemase C-terminal domain-like"/>
    <property type="match status" value="1"/>
</dbReference>
<comment type="cofactor">
    <cofactor evidence="1">
        <name>pyridoxal 5'-phosphate</name>
        <dbReference type="ChEBI" id="CHEBI:597326"/>
    </cofactor>
</comment>
<reference evidence="5 6" key="1">
    <citation type="submission" date="2021-06" db="EMBL/GenBank/DDBJ databases">
        <title>Genome-based taxonomic framework of Microbacterium strains isolated from marine environment, the description of four new species and reclassification of four preexisting species.</title>
        <authorList>
            <person name="Lee S.D."/>
            <person name="Kim S.-M."/>
            <person name="Byeon Y.-S."/>
            <person name="Yang H.L."/>
            <person name="Kim I.S."/>
        </authorList>
    </citation>
    <scope>NUCLEOTIDE SEQUENCE [LARGE SCALE GENOMIC DNA]</scope>
    <source>
        <strain evidence="5 6">KACC 20514</strain>
    </source>
</reference>
<proteinExistence type="predicted"/>
<dbReference type="GO" id="GO:0005829">
    <property type="term" value="C:cytosol"/>
    <property type="evidence" value="ECO:0007669"/>
    <property type="project" value="TreeGrafter"/>
</dbReference>
<dbReference type="PANTHER" id="PTHR30511:SF0">
    <property type="entry name" value="ALANINE RACEMASE, CATABOLIC-RELATED"/>
    <property type="match status" value="1"/>
</dbReference>
<keyword evidence="2" id="KW-0663">Pyridoxal phosphate</keyword>
<comment type="caution">
    <text evidence="5">The sequence shown here is derived from an EMBL/GenBank/DDBJ whole genome shotgun (WGS) entry which is preliminary data.</text>
</comment>
<evidence type="ECO:0000256" key="3">
    <source>
        <dbReference type="ARBA" id="ARBA00023235"/>
    </source>
</evidence>
<dbReference type="InterPro" id="IPR009006">
    <property type="entry name" value="Ala_racemase/Decarboxylase_C"/>
</dbReference>
<dbReference type="PANTHER" id="PTHR30511">
    <property type="entry name" value="ALANINE RACEMASE"/>
    <property type="match status" value="1"/>
</dbReference>
<dbReference type="GO" id="GO:0030170">
    <property type="term" value="F:pyridoxal phosphate binding"/>
    <property type="evidence" value="ECO:0007669"/>
    <property type="project" value="TreeGrafter"/>
</dbReference>
<evidence type="ECO:0000259" key="4">
    <source>
        <dbReference type="SMART" id="SM01005"/>
    </source>
</evidence>
<evidence type="ECO:0000256" key="1">
    <source>
        <dbReference type="ARBA" id="ARBA00001933"/>
    </source>
</evidence>
<feature type="domain" description="Alanine racemase C-terminal" evidence="4">
    <location>
        <begin position="95"/>
        <end position="222"/>
    </location>
</feature>
<dbReference type="InterPro" id="IPR011079">
    <property type="entry name" value="Ala_racemase_C"/>
</dbReference>
<gene>
    <name evidence="5" type="ORF">KZC50_11235</name>
</gene>
<dbReference type="AlphaFoldDB" id="A0AAJ2HJY3"/>
<organism evidence="5 6">
    <name type="scientific">Microbacterium aurantiacum</name>
    <dbReference type="NCBI Taxonomy" id="162393"/>
    <lineage>
        <taxon>Bacteria</taxon>
        <taxon>Bacillati</taxon>
        <taxon>Actinomycetota</taxon>
        <taxon>Actinomycetes</taxon>
        <taxon>Micrococcales</taxon>
        <taxon>Microbacteriaceae</taxon>
        <taxon>Microbacterium</taxon>
    </lineage>
</organism>
<evidence type="ECO:0000313" key="5">
    <source>
        <dbReference type="EMBL" id="MDS0246179.1"/>
    </source>
</evidence>
<dbReference type="EMBL" id="JAHWXH010000002">
    <property type="protein sequence ID" value="MDS0246179.1"/>
    <property type="molecule type" value="Genomic_DNA"/>
</dbReference>
<dbReference type="InterPro" id="IPR000821">
    <property type="entry name" value="Ala_racemase"/>
</dbReference>
<evidence type="ECO:0000313" key="6">
    <source>
        <dbReference type="Proteomes" id="UP001183582"/>
    </source>
</evidence>
<evidence type="ECO:0000256" key="2">
    <source>
        <dbReference type="ARBA" id="ARBA00022898"/>
    </source>
</evidence>
<protein>
    <submittedName>
        <fullName evidence="5">Alanine racemase</fullName>
    </submittedName>
</protein>
<dbReference type="GO" id="GO:0008784">
    <property type="term" value="F:alanine racemase activity"/>
    <property type="evidence" value="ECO:0007669"/>
    <property type="project" value="TreeGrafter"/>
</dbReference>
<dbReference type="GeneID" id="301458813"/>